<dbReference type="EMBL" id="AGQS02006009">
    <property type="protein sequence ID" value="KYF38578.1"/>
    <property type="molecule type" value="Genomic_DNA"/>
</dbReference>
<evidence type="ECO:0000256" key="1">
    <source>
        <dbReference type="SAM" id="MobiDB-lite"/>
    </source>
</evidence>
<sequence>MREEEDARVRAVAAEERTKEDGRRGRLRLPAEPSAPPAAASRPALPWGSCGVCQIARPAPMCAARPSLVFIARCPSRAGATICLRGRASSRLGSEGGDCLCVSPEAGRGSGCESRPRSSRVTQPDSAKAADELFLSKRVLQRALVHAFSLRQELTLVARSCGAQGDRGPFQLLPEEQLRRHPGGAFRREARRTTRSAEGCFRSAPKCRDRHHRRGPPGDRASCGQCRGSRNLREGDACWCRLARKPVGASEWRRYAEEEREEEGAFSTGERARGVAVRLCHETSK</sequence>
<reference evidence="2 3" key="1">
    <citation type="journal article" date="2016" name="Nat. Commun.">
        <title>Local admixture of amplified and diversified secreted pathogenesis determinants shapes mosaic Toxoplasma gondii genomes.</title>
        <authorList>
            <person name="Lorenzi H."/>
            <person name="Khan A."/>
            <person name="Behnke M.S."/>
            <person name="Namasivayam S."/>
            <person name="Swapna L.S."/>
            <person name="Hadjithomas M."/>
            <person name="Karamycheva S."/>
            <person name="Pinney D."/>
            <person name="Brunk B.P."/>
            <person name="Ajioka J.W."/>
            <person name="Ajzenberg D."/>
            <person name="Boothroyd J.C."/>
            <person name="Boyle J.P."/>
            <person name="Darde M.L."/>
            <person name="Diaz-Miranda M.A."/>
            <person name="Dubey J.P."/>
            <person name="Fritz H.M."/>
            <person name="Gennari S.M."/>
            <person name="Gregory B.D."/>
            <person name="Kim K."/>
            <person name="Saeij J.P."/>
            <person name="Su C."/>
            <person name="White M.W."/>
            <person name="Zhu X.Q."/>
            <person name="Howe D.K."/>
            <person name="Rosenthal B.M."/>
            <person name="Grigg M.E."/>
            <person name="Parkinson J."/>
            <person name="Liu L."/>
            <person name="Kissinger J.C."/>
            <person name="Roos D.S."/>
            <person name="Sibley L.D."/>
        </authorList>
    </citation>
    <scope>NUCLEOTIDE SEQUENCE [LARGE SCALE GENOMIC DNA]</scope>
    <source>
        <strain evidence="2 3">ARI</strain>
    </source>
</reference>
<accession>A0A139XIH9</accession>
<evidence type="ECO:0000313" key="3">
    <source>
        <dbReference type="Proteomes" id="UP000074247"/>
    </source>
</evidence>
<evidence type="ECO:0000313" key="2">
    <source>
        <dbReference type="EMBL" id="KYF38578.1"/>
    </source>
</evidence>
<feature type="compositionally biased region" description="Low complexity" evidence="1">
    <location>
        <begin position="28"/>
        <end position="43"/>
    </location>
</feature>
<comment type="caution">
    <text evidence="2">The sequence shown here is derived from an EMBL/GenBank/DDBJ whole genome shotgun (WGS) entry which is preliminary data.</text>
</comment>
<name>A0A139XIH9_TOXGO</name>
<feature type="region of interest" description="Disordered" evidence="1">
    <location>
        <begin position="106"/>
        <end position="125"/>
    </location>
</feature>
<protein>
    <submittedName>
        <fullName evidence="2">Uncharacterized protein</fullName>
    </submittedName>
</protein>
<gene>
    <name evidence="2" type="ORF">TGARI_372180</name>
</gene>
<dbReference type="VEuPathDB" id="ToxoDB:TGARI_372180"/>
<dbReference type="Proteomes" id="UP000074247">
    <property type="component" value="Unassembled WGS sequence"/>
</dbReference>
<feature type="region of interest" description="Disordered" evidence="1">
    <location>
        <begin position="1"/>
        <end position="43"/>
    </location>
</feature>
<dbReference type="AlphaFoldDB" id="A0A139XIH9"/>
<proteinExistence type="predicted"/>
<feature type="compositionally biased region" description="Basic and acidic residues" evidence="1">
    <location>
        <begin position="1"/>
        <end position="24"/>
    </location>
</feature>
<organism evidence="2 3">
    <name type="scientific">Toxoplasma gondii ARI</name>
    <dbReference type="NCBI Taxonomy" id="1074872"/>
    <lineage>
        <taxon>Eukaryota</taxon>
        <taxon>Sar</taxon>
        <taxon>Alveolata</taxon>
        <taxon>Apicomplexa</taxon>
        <taxon>Conoidasida</taxon>
        <taxon>Coccidia</taxon>
        <taxon>Eucoccidiorida</taxon>
        <taxon>Eimeriorina</taxon>
        <taxon>Sarcocystidae</taxon>
        <taxon>Toxoplasma</taxon>
    </lineage>
</organism>